<evidence type="ECO:0000256" key="1">
    <source>
        <dbReference type="ARBA" id="ARBA00004496"/>
    </source>
</evidence>
<comment type="subcellular location">
    <subcellularLocation>
        <location evidence="1">Cytoplasm</location>
    </subcellularLocation>
</comment>
<dbReference type="InterPro" id="IPR006577">
    <property type="entry name" value="UAS"/>
</dbReference>
<dbReference type="Pfam" id="PF00789">
    <property type="entry name" value="UBX"/>
    <property type="match status" value="1"/>
</dbReference>
<name>A0ABM0MZP6_SACKO</name>
<dbReference type="InterPro" id="IPR050730">
    <property type="entry name" value="UBX_domain-protein"/>
</dbReference>
<dbReference type="PROSITE" id="PS50033">
    <property type="entry name" value="UBX"/>
    <property type="match status" value="1"/>
</dbReference>
<dbReference type="SUPFAM" id="SSF54236">
    <property type="entry name" value="Ubiquitin-like"/>
    <property type="match status" value="1"/>
</dbReference>
<proteinExistence type="predicted"/>
<keyword evidence="2" id="KW-0963">Cytoplasm</keyword>
<evidence type="ECO:0000256" key="2">
    <source>
        <dbReference type="ARBA" id="ARBA00022490"/>
    </source>
</evidence>
<evidence type="ECO:0000313" key="9">
    <source>
        <dbReference type="RefSeq" id="XP_006825487.1"/>
    </source>
</evidence>
<evidence type="ECO:0000313" key="8">
    <source>
        <dbReference type="Proteomes" id="UP000694865"/>
    </source>
</evidence>
<dbReference type="Gene3D" id="3.10.20.90">
    <property type="entry name" value="Phosphatidylinositol 3-kinase Catalytic Subunit, Chain A, domain 1"/>
    <property type="match status" value="1"/>
</dbReference>
<dbReference type="CDD" id="cd16120">
    <property type="entry name" value="UBX_UBXN3B"/>
    <property type="match status" value="1"/>
</dbReference>
<keyword evidence="8" id="KW-1185">Reference proteome</keyword>
<sequence length="501" mass="58730">MRLKRKNIEQLEKEKNAMRLKRKNIQLEKERNAKRLKCKNAVGNDRFGELINEFQRDVSEGPEYDLTGIEDMQQCRRVLQSHNWNIESAVHDTLNVAEGSPPVFQEPPPPPRPSMRPPQVDIQPRDMRVYTIARKHPMTWLQWGYMIVTLPFRFVYTTIMDMFRFTLSFIRPDPRRIVTDPIGDVMTFIQKYEETYGRIHPIFYQGTYSQVLNDAKRELKFLLVYLHGNDNADTNEFCRNTLGNRDVCDFVNTRMFFWAASVSTPEGYRVSLALRGNFQPFLALIVLRENKMTVVARIEGPIEAEDLLTRLTQIMNDNEGSLAAVRMDREERNHTHILRQEQDVAYLESLRADEEKERKKMEAKQRIEQEEEDKLRKEDEKKKLLEEKQRLKICKAENLPCEPLCDDPDVVKLVMKFPNGTRIERRFLDSDSVEVLYDYVFCNENAPEKFQIVTNFPRKVLSCQTSDDCPKPPTLSEAGLGKTEMLFVQDIADDDDEEEES</sequence>
<dbReference type="CDD" id="cd22249">
    <property type="entry name" value="UDM1_RNF168_RNF169-like"/>
    <property type="match status" value="1"/>
</dbReference>
<dbReference type="Proteomes" id="UP000694865">
    <property type="component" value="Unplaced"/>
</dbReference>
<feature type="region of interest" description="Disordered" evidence="5">
    <location>
        <begin position="98"/>
        <end position="121"/>
    </location>
</feature>
<dbReference type="SUPFAM" id="SSF52833">
    <property type="entry name" value="Thioredoxin-like"/>
    <property type="match status" value="1"/>
</dbReference>
<dbReference type="Pfam" id="PF21021">
    <property type="entry name" value="FAF1"/>
    <property type="match status" value="1"/>
</dbReference>
<dbReference type="PANTHER" id="PTHR23322:SF1">
    <property type="entry name" value="FAS-ASSOCIATED FACTOR 2"/>
    <property type="match status" value="1"/>
</dbReference>
<feature type="domain" description="UBX" evidence="7">
    <location>
        <begin position="406"/>
        <end position="488"/>
    </location>
</feature>
<dbReference type="Pfam" id="PF22566">
    <property type="entry name" value="UBA_8"/>
    <property type="match status" value="1"/>
</dbReference>
<dbReference type="Gene3D" id="3.40.30.10">
    <property type="entry name" value="Glutaredoxin"/>
    <property type="match status" value="1"/>
</dbReference>
<feature type="coiled-coil region" evidence="4">
    <location>
        <begin position="1"/>
        <end position="37"/>
    </location>
</feature>
<keyword evidence="6" id="KW-1133">Transmembrane helix</keyword>
<dbReference type="Gene3D" id="1.10.8.10">
    <property type="entry name" value="DNA helicase RuvA subunit, C-terminal domain"/>
    <property type="match status" value="1"/>
</dbReference>
<dbReference type="InterPro" id="IPR029071">
    <property type="entry name" value="Ubiquitin-like_domsf"/>
</dbReference>
<dbReference type="InterPro" id="IPR054109">
    <property type="entry name" value="UBA_8"/>
</dbReference>
<feature type="transmembrane region" description="Helical" evidence="6">
    <location>
        <begin position="143"/>
        <end position="163"/>
    </location>
</feature>
<dbReference type="InterPro" id="IPR049483">
    <property type="entry name" value="FAF1_2-like_UAS"/>
</dbReference>
<dbReference type="RefSeq" id="XP_006825487.1">
    <property type="nucleotide sequence ID" value="XM_006825424.1"/>
</dbReference>
<dbReference type="InterPro" id="IPR036249">
    <property type="entry name" value="Thioredoxin-like_sf"/>
</dbReference>
<keyword evidence="3 4" id="KW-0175">Coiled coil</keyword>
<evidence type="ECO:0000256" key="3">
    <source>
        <dbReference type="ARBA" id="ARBA00023054"/>
    </source>
</evidence>
<reference evidence="9" key="1">
    <citation type="submission" date="2025-08" db="UniProtKB">
        <authorList>
            <consortium name="RefSeq"/>
        </authorList>
    </citation>
    <scope>IDENTIFICATION</scope>
    <source>
        <tissue evidence="9">Testes</tissue>
    </source>
</reference>
<accession>A0ABM0MZP6</accession>
<organism evidence="8 9">
    <name type="scientific">Saccoglossus kowalevskii</name>
    <name type="common">Acorn worm</name>
    <dbReference type="NCBI Taxonomy" id="10224"/>
    <lineage>
        <taxon>Eukaryota</taxon>
        <taxon>Metazoa</taxon>
        <taxon>Hemichordata</taxon>
        <taxon>Enteropneusta</taxon>
        <taxon>Harrimaniidae</taxon>
        <taxon>Saccoglossus</taxon>
    </lineage>
</organism>
<evidence type="ECO:0000259" key="7">
    <source>
        <dbReference type="PROSITE" id="PS50033"/>
    </source>
</evidence>
<dbReference type="SMART" id="SM00594">
    <property type="entry name" value="UAS"/>
    <property type="match status" value="1"/>
</dbReference>
<feature type="coiled-coil region" evidence="4">
    <location>
        <begin position="344"/>
        <end position="397"/>
    </location>
</feature>
<feature type="compositionally biased region" description="Pro residues" evidence="5">
    <location>
        <begin position="104"/>
        <end position="116"/>
    </location>
</feature>
<evidence type="ECO:0000256" key="4">
    <source>
        <dbReference type="SAM" id="Coils"/>
    </source>
</evidence>
<keyword evidence="6" id="KW-0812">Transmembrane</keyword>
<keyword evidence="6" id="KW-0472">Membrane</keyword>
<protein>
    <submittedName>
        <fullName evidence="9">FAS-associated factor 2-A-like</fullName>
    </submittedName>
</protein>
<evidence type="ECO:0000256" key="6">
    <source>
        <dbReference type="SAM" id="Phobius"/>
    </source>
</evidence>
<dbReference type="GeneID" id="100377208"/>
<gene>
    <name evidence="9" type="primary">LOC100377208</name>
</gene>
<dbReference type="InterPro" id="IPR001012">
    <property type="entry name" value="UBX_dom"/>
</dbReference>
<dbReference type="PANTHER" id="PTHR23322">
    <property type="entry name" value="FAS-ASSOCIATED PROTEIN"/>
    <property type="match status" value="1"/>
</dbReference>
<evidence type="ECO:0000256" key="5">
    <source>
        <dbReference type="SAM" id="MobiDB-lite"/>
    </source>
</evidence>